<evidence type="ECO:0000313" key="2">
    <source>
        <dbReference type="EMBL" id="KAK5991485.1"/>
    </source>
</evidence>
<dbReference type="EMBL" id="JAVFKD010000014">
    <property type="protein sequence ID" value="KAK5991485.1"/>
    <property type="molecule type" value="Genomic_DNA"/>
</dbReference>
<dbReference type="InterPro" id="IPR011009">
    <property type="entry name" value="Kinase-like_dom_sf"/>
</dbReference>
<dbReference type="SUPFAM" id="SSF56112">
    <property type="entry name" value="Protein kinase-like (PK-like)"/>
    <property type="match status" value="1"/>
</dbReference>
<dbReference type="Proteomes" id="UP001338125">
    <property type="component" value="Unassembled WGS sequence"/>
</dbReference>
<proteinExistence type="predicted"/>
<sequence length="461" mass="52070">MGWHIHTVTQSKAGSDVLFLLYNGRSRLIAVISPNPSAVESLEGLIISAFDDSQTGGRNDQREKGRSMIVEAVESAEEKGFFIKEDLRSDSVLYIRTRDGAIQAEHVHEADSYLVYCSMLQPPNKIVKSEEEEGGDIALKNRIVAYGKVIYDNPLASWRMTCTRASVASSPGEKFVYKGVSFYQFLVGGPEHFVHDVEACYREIRMINHIISPHPNVMPPAKYLVYADSGQGGDGSEHRICGSLYVYCEKGSLADVLNKTTVERIRLPLSLKARWCFQLCSAMAHVHFKAGSYHQDLKPPNIIVDDDQNLLIADWEQSGANPFILAPEAEGEYDVELGDDVNGRTQLVYTRYEGPTRTHHAFCGTINVFPEWHQSCPRATEIAEVYSLGRTMWILLEQVGLEHRPGVSDYSTTMVEWSSWSEDLPASWKHKVEASFARDPNARPLMSKLLDFWEKEWQRFR</sequence>
<evidence type="ECO:0000259" key="1">
    <source>
        <dbReference type="PROSITE" id="PS50011"/>
    </source>
</evidence>
<dbReference type="PROSITE" id="PS50011">
    <property type="entry name" value="PROTEIN_KINASE_DOM"/>
    <property type="match status" value="1"/>
</dbReference>
<gene>
    <name evidence="2" type="ORF">PT974_09768</name>
</gene>
<keyword evidence="3" id="KW-1185">Reference proteome</keyword>
<dbReference type="PANTHER" id="PTHR23257">
    <property type="entry name" value="SERINE-THREONINE PROTEIN KINASE"/>
    <property type="match status" value="1"/>
</dbReference>
<dbReference type="SMART" id="SM00220">
    <property type="entry name" value="S_TKc"/>
    <property type="match status" value="1"/>
</dbReference>
<dbReference type="Gene3D" id="1.10.510.10">
    <property type="entry name" value="Transferase(Phosphotransferase) domain 1"/>
    <property type="match status" value="1"/>
</dbReference>
<organism evidence="2 3">
    <name type="scientific">Cladobotryum mycophilum</name>
    <dbReference type="NCBI Taxonomy" id="491253"/>
    <lineage>
        <taxon>Eukaryota</taxon>
        <taxon>Fungi</taxon>
        <taxon>Dikarya</taxon>
        <taxon>Ascomycota</taxon>
        <taxon>Pezizomycotina</taxon>
        <taxon>Sordariomycetes</taxon>
        <taxon>Hypocreomycetidae</taxon>
        <taxon>Hypocreales</taxon>
        <taxon>Hypocreaceae</taxon>
        <taxon>Cladobotryum</taxon>
    </lineage>
</organism>
<feature type="domain" description="Protein kinase" evidence="1">
    <location>
        <begin position="140"/>
        <end position="458"/>
    </location>
</feature>
<comment type="caution">
    <text evidence="2">The sequence shown here is derived from an EMBL/GenBank/DDBJ whole genome shotgun (WGS) entry which is preliminary data.</text>
</comment>
<reference evidence="2 3" key="1">
    <citation type="submission" date="2024-01" db="EMBL/GenBank/DDBJ databases">
        <title>Complete genome of Cladobotryum mycophilum ATHUM6906.</title>
        <authorList>
            <person name="Christinaki A.C."/>
            <person name="Myridakis A.I."/>
            <person name="Kouvelis V.N."/>
        </authorList>
    </citation>
    <scope>NUCLEOTIDE SEQUENCE [LARGE SCALE GENOMIC DNA]</scope>
    <source>
        <strain evidence="2 3">ATHUM6906</strain>
    </source>
</reference>
<evidence type="ECO:0000313" key="3">
    <source>
        <dbReference type="Proteomes" id="UP001338125"/>
    </source>
</evidence>
<dbReference type="Pfam" id="PF00069">
    <property type="entry name" value="Pkinase"/>
    <property type="match status" value="1"/>
</dbReference>
<dbReference type="InterPro" id="IPR050167">
    <property type="entry name" value="Ser_Thr_protein_kinase"/>
</dbReference>
<protein>
    <recommendedName>
        <fullName evidence="1">Protein kinase domain-containing protein</fullName>
    </recommendedName>
</protein>
<dbReference type="InterPro" id="IPR000719">
    <property type="entry name" value="Prot_kinase_dom"/>
</dbReference>
<name>A0ABR0SIA5_9HYPO</name>
<accession>A0ABR0SIA5</accession>